<protein>
    <submittedName>
        <fullName evidence="2">Uncharacterized protein</fullName>
    </submittedName>
</protein>
<keyword evidence="3" id="KW-1185">Reference proteome</keyword>
<feature type="region of interest" description="Disordered" evidence="1">
    <location>
        <begin position="1"/>
        <end position="34"/>
    </location>
</feature>
<reference evidence="2 3" key="1">
    <citation type="journal article" date="2021" name="Int. J. Syst. Evol. Microbiol.">
        <title>Amazonocrinis nigriterrae gen. nov., sp. nov., Atlanticothrix silvestris gen. nov., sp. nov. and Dendronalium phyllosphericum gen. nov., sp. nov., nostocacean cyanobacteria from Brazilian environments.</title>
        <authorList>
            <person name="Alvarenga D.O."/>
            <person name="Andreote A.P.D."/>
            <person name="Branco L.H.Z."/>
            <person name="Delbaje E."/>
            <person name="Cruz R.B."/>
            <person name="Varani A.M."/>
            <person name="Fiore M.F."/>
        </authorList>
    </citation>
    <scope>NUCLEOTIDE SEQUENCE [LARGE SCALE GENOMIC DNA]</scope>
    <source>
        <strain evidence="2 3">CENA369</strain>
    </source>
</reference>
<dbReference type="Proteomes" id="UP000662314">
    <property type="component" value="Unassembled WGS sequence"/>
</dbReference>
<gene>
    <name evidence="2" type="ORF">I8752_22665</name>
</gene>
<dbReference type="RefSeq" id="WP_214434515.1">
    <property type="nucleotide sequence ID" value="NZ_CAWPUQ010000123.1"/>
</dbReference>
<comment type="caution">
    <text evidence="2">The sequence shown here is derived from an EMBL/GenBank/DDBJ whole genome shotgun (WGS) entry which is preliminary data.</text>
</comment>
<name>A0A8J7LJP0_9NOST</name>
<dbReference type="EMBL" id="JAECZA010000204">
    <property type="protein sequence ID" value="MBH8575754.1"/>
    <property type="molecule type" value="Genomic_DNA"/>
</dbReference>
<dbReference type="AlphaFoldDB" id="A0A8J7LJP0"/>
<evidence type="ECO:0000256" key="1">
    <source>
        <dbReference type="SAM" id="MobiDB-lite"/>
    </source>
</evidence>
<organism evidence="2 3">
    <name type="scientific">Dendronalium phyllosphericum CENA369</name>
    <dbReference type="NCBI Taxonomy" id="1725256"/>
    <lineage>
        <taxon>Bacteria</taxon>
        <taxon>Bacillati</taxon>
        <taxon>Cyanobacteriota</taxon>
        <taxon>Cyanophyceae</taxon>
        <taxon>Nostocales</taxon>
        <taxon>Nostocaceae</taxon>
        <taxon>Dendronalium</taxon>
        <taxon>Dendronalium phyllosphericum</taxon>
    </lineage>
</organism>
<accession>A0A8J7LJP0</accession>
<evidence type="ECO:0000313" key="2">
    <source>
        <dbReference type="EMBL" id="MBH8575754.1"/>
    </source>
</evidence>
<sequence>MAKWRTRRAVPVESELPNPEGDAGMRERKEKTRRVSPIFPSPFISHFLESSLEVKVGRSLPSRRAKNSFKNHKVRNVLT</sequence>
<proteinExistence type="predicted"/>
<evidence type="ECO:0000313" key="3">
    <source>
        <dbReference type="Proteomes" id="UP000662314"/>
    </source>
</evidence>